<organism evidence="1 2">
    <name type="scientific">Amphibacillus xylanus (strain ATCC 51415 / DSM 6626 / JCM 7361 / LMG 17667 / NBRC 15112 / Ep01)</name>
    <dbReference type="NCBI Taxonomy" id="698758"/>
    <lineage>
        <taxon>Bacteria</taxon>
        <taxon>Bacillati</taxon>
        <taxon>Bacillota</taxon>
        <taxon>Bacilli</taxon>
        <taxon>Bacillales</taxon>
        <taxon>Bacillaceae</taxon>
        <taxon>Amphibacillus</taxon>
    </lineage>
</organism>
<dbReference type="EMBL" id="AP012050">
    <property type="protein sequence ID" value="BAM47999.1"/>
    <property type="molecule type" value="Genomic_DNA"/>
</dbReference>
<name>K0IZQ7_AMPXN</name>
<protein>
    <recommendedName>
        <fullName evidence="3">DUF4367 domain-containing protein</fullName>
    </recommendedName>
</protein>
<dbReference type="AlphaFoldDB" id="K0IZQ7"/>
<dbReference type="KEGG" id="axl:AXY_18670"/>
<evidence type="ECO:0008006" key="3">
    <source>
        <dbReference type="Google" id="ProtNLM"/>
    </source>
</evidence>
<dbReference type="STRING" id="698758.AXY_18670"/>
<keyword evidence="2" id="KW-1185">Reference proteome</keyword>
<proteinExistence type="predicted"/>
<dbReference type="Proteomes" id="UP000006294">
    <property type="component" value="Chromosome"/>
</dbReference>
<dbReference type="HOGENOM" id="CLU_1591159_0_0_9"/>
<accession>K0IZQ7</accession>
<dbReference type="eggNOG" id="COG2834">
    <property type="taxonomic scope" value="Bacteria"/>
</dbReference>
<dbReference type="OrthoDB" id="2971753at2"/>
<dbReference type="RefSeq" id="WP_015010586.1">
    <property type="nucleotide sequence ID" value="NC_018704.1"/>
</dbReference>
<reference evidence="1 2" key="1">
    <citation type="submission" date="2011-01" db="EMBL/GenBank/DDBJ databases">
        <title>Whole genome sequence of Amphibacillus xylinus NBRC 15112.</title>
        <authorList>
            <person name="Nakazawa H."/>
            <person name="Katano Y."/>
            <person name="Nakamura S."/>
            <person name="Sasagawa M."/>
            <person name="Fukada J."/>
            <person name="Arai T."/>
            <person name="Sasakura N."/>
            <person name="Mochizuki D."/>
            <person name="Hosoyama A."/>
            <person name="Harada K."/>
            <person name="Horikawa H."/>
            <person name="Kato Y."/>
            <person name="Harada T."/>
            <person name="Sasaki K."/>
            <person name="Sekiguchi M."/>
            <person name="Hodoyama M."/>
            <person name="Nishiko R."/>
            <person name="Narita H."/>
            <person name="Hanamaki A."/>
            <person name="Hata C."/>
            <person name="Konno Y."/>
            <person name="Niimura Y."/>
            <person name="Yamazaki S."/>
            <person name="Fujita N."/>
        </authorList>
    </citation>
    <scope>NUCLEOTIDE SEQUENCE [LARGE SCALE GENOMIC DNA]</scope>
    <source>
        <strain evidence="2">ATCC 51415 / DSM 6626 / JCM 7361 / LMG 17667 / NBRC 15112 / Ep01</strain>
    </source>
</reference>
<evidence type="ECO:0000313" key="1">
    <source>
        <dbReference type="EMBL" id="BAM47999.1"/>
    </source>
</evidence>
<gene>
    <name evidence="1" type="ordered locus">AXY_18670</name>
</gene>
<sequence>MKKQHWLVLLFFSFLCLSGCKEEVIVPEGYYQYEKTKVEEAIEHVSFTPDVPQYVPIPVEFIISDPFTIAGTDYEALDISFYSRGNDLLTFQVTEGQFDISDDAEDVEIDASIKAYYIDNGFAKILTWTKNGLSYKLEFRSSVIGDDQSSRQVSKEELIKVVESTHS</sequence>
<evidence type="ECO:0000313" key="2">
    <source>
        <dbReference type="Proteomes" id="UP000006294"/>
    </source>
</evidence>